<proteinExistence type="predicted"/>
<dbReference type="AlphaFoldDB" id="A0A3S5H7R4"/>
<evidence type="ECO:0000256" key="1">
    <source>
        <dbReference type="SAM" id="MobiDB-lite"/>
    </source>
</evidence>
<protein>
    <submittedName>
        <fullName evidence="3">Hypothetical_protein</fullName>
    </submittedName>
</protein>
<accession>A0A3S5H7R4</accession>
<evidence type="ECO:0000313" key="3">
    <source>
        <dbReference type="EMBL" id="CAC5432829.1"/>
    </source>
</evidence>
<dbReference type="OrthoDB" id="262635at2759"/>
<gene>
    <name evidence="2" type="ORF">LdCL_320012800</name>
    <name evidence="3" type="ORF">LDHU3_32.0900</name>
</gene>
<feature type="region of interest" description="Disordered" evidence="1">
    <location>
        <begin position="1"/>
        <end position="61"/>
    </location>
</feature>
<feature type="compositionally biased region" description="Polar residues" evidence="1">
    <location>
        <begin position="35"/>
        <end position="55"/>
    </location>
</feature>
<name>A0A3S5H7R4_LEIDO</name>
<sequence length="186" mass="19513">MGCEVSSIKGKEAKRAAPKKTKQRSGNAKAGPENASPSKMGETTLQTTGVTNLSSKDPLKTDVPCTSDSLIALMPGTCAGDMHQQPPATNADLSRSDSITNEDLNGSLCVDLSGSFRMPNSNKGDIALNTKAPEARRSRSVSQVLLKSVSPHPSDNDLVLICIDCGMEISENCESVLCPLTGKAHV</sequence>
<dbReference type="VEuPathDB" id="TriTrypDB:LdCL_320012800"/>
<evidence type="ECO:0000313" key="2">
    <source>
        <dbReference type="EMBL" id="AYU81619.1"/>
    </source>
</evidence>
<organism evidence="2 4">
    <name type="scientific">Leishmania donovani</name>
    <dbReference type="NCBI Taxonomy" id="5661"/>
    <lineage>
        <taxon>Eukaryota</taxon>
        <taxon>Discoba</taxon>
        <taxon>Euglenozoa</taxon>
        <taxon>Kinetoplastea</taxon>
        <taxon>Metakinetoplastina</taxon>
        <taxon>Trypanosomatida</taxon>
        <taxon>Trypanosomatidae</taxon>
        <taxon>Leishmaniinae</taxon>
        <taxon>Leishmania</taxon>
    </lineage>
</organism>
<dbReference type="Proteomes" id="UP000601710">
    <property type="component" value="Chromosome 32"/>
</dbReference>
<dbReference type="EMBL" id="CP029531">
    <property type="protein sequence ID" value="AYU81619.1"/>
    <property type="molecule type" value="Genomic_DNA"/>
</dbReference>
<dbReference type="EMBL" id="LR812652">
    <property type="protein sequence ID" value="CAC5432829.1"/>
    <property type="molecule type" value="Genomic_DNA"/>
</dbReference>
<dbReference type="Proteomes" id="UP000274082">
    <property type="component" value="Chromosome 32"/>
</dbReference>
<reference evidence="3" key="2">
    <citation type="submission" date="2020-06" db="EMBL/GenBank/DDBJ databases">
        <authorList>
            <person name="Camacho E."/>
            <person name="Gonzalez-de la Fuente S."/>
            <person name="Rastrojo A."/>
            <person name="Peiro-Pastor R."/>
            <person name="Solana JC."/>
            <person name="Tabera L."/>
            <person name="Gamarro F."/>
            <person name="Carrasco-Ramiro F."/>
            <person name="Requena JM."/>
            <person name="Aguado B."/>
        </authorList>
    </citation>
    <scope>NUCLEOTIDE SEQUENCE</scope>
</reference>
<keyword evidence="4" id="KW-1185">Reference proteome</keyword>
<dbReference type="VEuPathDB" id="TriTrypDB:LDHU3_32.0900"/>
<evidence type="ECO:0000313" key="4">
    <source>
        <dbReference type="Proteomes" id="UP000274082"/>
    </source>
</evidence>
<reference evidence="2 4" key="1">
    <citation type="journal article" date="2018" name="Sci. Rep.">
        <title>A complete Leishmania donovani reference genome identifies novel genetic variations associated with virulence.</title>
        <authorList>
            <person name="Lypaczewski P."/>
            <person name="Hoshizaki J."/>
            <person name="Zhang W.-W."/>
            <person name="McCall L.-I."/>
            <person name="Torcivia-Rodriguez J."/>
            <person name="Simonyan V."/>
            <person name="Kaur A."/>
            <person name="Dewar K."/>
            <person name="Matlashewski G."/>
        </authorList>
    </citation>
    <scope>NUCLEOTIDE SEQUENCE [LARGE SCALE GENOMIC DNA]</scope>
    <source>
        <strain evidence="2 4">LdCL</strain>
    </source>
</reference>